<sequence>MSKVLESQICDFEQGPLGSDGDERRQWAFGGGEVVDGVEGDERFRLASQRAEQERPRKEERATSTGGSDASLQVADLIDQHRQWDITAISANFGPANFDRILAIPLSLYPTEDILIWNGTTSGCYTVKSDVWRQSLLGFNFTMAASTTSTDFLLYVSANTSSTEFERFLVICWSIWFERNAEYHDKPSKKAAAVLDFATNYLLKYQTAQASSLHNTEAN</sequence>
<feature type="compositionally biased region" description="Basic and acidic residues" evidence="1">
    <location>
        <begin position="40"/>
        <end position="62"/>
    </location>
</feature>
<organism evidence="2 3">
    <name type="scientific">Cannabis sativa</name>
    <name type="common">Hemp</name>
    <name type="synonym">Marijuana</name>
    <dbReference type="NCBI Taxonomy" id="3483"/>
    <lineage>
        <taxon>Eukaryota</taxon>
        <taxon>Viridiplantae</taxon>
        <taxon>Streptophyta</taxon>
        <taxon>Embryophyta</taxon>
        <taxon>Tracheophyta</taxon>
        <taxon>Spermatophyta</taxon>
        <taxon>Magnoliopsida</taxon>
        <taxon>eudicotyledons</taxon>
        <taxon>Gunneridae</taxon>
        <taxon>Pentapetalae</taxon>
        <taxon>rosids</taxon>
        <taxon>fabids</taxon>
        <taxon>Rosales</taxon>
        <taxon>Cannabaceae</taxon>
        <taxon>Cannabis</taxon>
    </lineage>
</organism>
<accession>A0A7J6G581</accession>
<proteinExistence type="predicted"/>
<evidence type="ECO:0000313" key="2">
    <source>
        <dbReference type="EMBL" id="KAF4378126.1"/>
    </source>
</evidence>
<dbReference type="Proteomes" id="UP000583929">
    <property type="component" value="Unassembled WGS sequence"/>
</dbReference>
<comment type="caution">
    <text evidence="2">The sequence shown here is derived from an EMBL/GenBank/DDBJ whole genome shotgun (WGS) entry which is preliminary data.</text>
</comment>
<feature type="region of interest" description="Disordered" evidence="1">
    <location>
        <begin position="39"/>
        <end position="68"/>
    </location>
</feature>
<evidence type="ECO:0000313" key="3">
    <source>
        <dbReference type="Proteomes" id="UP000583929"/>
    </source>
</evidence>
<dbReference type="AlphaFoldDB" id="A0A7J6G581"/>
<protein>
    <submittedName>
        <fullName evidence="2">Uncharacterized protein</fullName>
    </submittedName>
</protein>
<gene>
    <name evidence="2" type="ORF">G4B88_022949</name>
</gene>
<evidence type="ECO:0000256" key="1">
    <source>
        <dbReference type="SAM" id="MobiDB-lite"/>
    </source>
</evidence>
<name>A0A7J6G581_CANSA</name>
<keyword evidence="3" id="KW-1185">Reference proteome</keyword>
<dbReference type="EMBL" id="JAATIQ010000139">
    <property type="protein sequence ID" value="KAF4378126.1"/>
    <property type="molecule type" value="Genomic_DNA"/>
</dbReference>
<reference evidence="2 3" key="1">
    <citation type="journal article" date="2020" name="bioRxiv">
        <title>Sequence and annotation of 42 cannabis genomes reveals extensive copy number variation in cannabinoid synthesis and pathogen resistance genes.</title>
        <authorList>
            <person name="Mckernan K.J."/>
            <person name="Helbert Y."/>
            <person name="Kane L.T."/>
            <person name="Ebling H."/>
            <person name="Zhang L."/>
            <person name="Liu B."/>
            <person name="Eaton Z."/>
            <person name="Mclaughlin S."/>
            <person name="Kingan S."/>
            <person name="Baybayan P."/>
            <person name="Concepcion G."/>
            <person name="Jordan M."/>
            <person name="Riva A."/>
            <person name="Barbazuk W."/>
            <person name="Harkins T."/>
        </authorList>
    </citation>
    <scope>NUCLEOTIDE SEQUENCE [LARGE SCALE GENOMIC DNA]</scope>
    <source>
        <strain evidence="3">cv. Jamaican Lion 4</strain>
        <tissue evidence="2">Leaf</tissue>
    </source>
</reference>